<protein>
    <submittedName>
        <fullName evidence="1">Methyltransferase</fullName>
    </submittedName>
</protein>
<dbReference type="EMBL" id="CP016771">
    <property type="protein sequence ID" value="ASY13844.1"/>
    <property type="molecule type" value="Genomic_DNA"/>
</dbReference>
<dbReference type="GO" id="GO:0032259">
    <property type="term" value="P:methylation"/>
    <property type="evidence" value="ECO:0007669"/>
    <property type="project" value="UniProtKB-KW"/>
</dbReference>
<keyword evidence="1" id="KW-0489">Methyltransferase</keyword>
<proteinExistence type="predicted"/>
<dbReference type="Gene3D" id="3.40.50.150">
    <property type="entry name" value="Vaccinia Virus protein VP39"/>
    <property type="match status" value="1"/>
</dbReference>
<name>A0A249KAM9_9ACTN</name>
<dbReference type="SUPFAM" id="SSF53335">
    <property type="entry name" value="S-adenosyl-L-methionine-dependent methyltransferases"/>
    <property type="match status" value="1"/>
</dbReference>
<dbReference type="GO" id="GO:0008168">
    <property type="term" value="F:methyltransferase activity"/>
    <property type="evidence" value="ECO:0007669"/>
    <property type="project" value="UniProtKB-KW"/>
</dbReference>
<keyword evidence="1" id="KW-0808">Transferase</keyword>
<dbReference type="Proteomes" id="UP000217171">
    <property type="component" value="Chromosome"/>
</dbReference>
<dbReference type="Pfam" id="PF13578">
    <property type="entry name" value="Methyltransf_24"/>
    <property type="match status" value="1"/>
</dbReference>
<organism evidence="1 2">
    <name type="scientific">Candidatus Nanopelagicus hibericus</name>
    <dbReference type="NCBI Taxonomy" id="1884915"/>
    <lineage>
        <taxon>Bacteria</taxon>
        <taxon>Bacillati</taxon>
        <taxon>Actinomycetota</taxon>
        <taxon>Actinomycetes</taxon>
        <taxon>Candidatus Nanopelagicales</taxon>
        <taxon>Candidatus Nanopelagicaceae</taxon>
        <taxon>Candidatus Nanopelagicus</taxon>
    </lineage>
</organism>
<reference evidence="1 2" key="1">
    <citation type="submission" date="2016-07" db="EMBL/GenBank/DDBJ databases">
        <title>High microdiversification within the ubiquitous acI lineage of Actinobacteria.</title>
        <authorList>
            <person name="Neuenschwander S.M."/>
            <person name="Salcher M."/>
            <person name="Ghai R."/>
            <person name="Pernthaler J."/>
        </authorList>
    </citation>
    <scope>NUCLEOTIDE SEQUENCE [LARGE SCALE GENOMIC DNA]</scope>
    <source>
        <strain evidence="1">MMS-21-160</strain>
    </source>
</reference>
<dbReference type="InterPro" id="IPR029063">
    <property type="entry name" value="SAM-dependent_MTases_sf"/>
</dbReference>
<keyword evidence="2" id="KW-1185">Reference proteome</keyword>
<accession>A0A249KAM9</accession>
<dbReference type="OrthoDB" id="9799672at2"/>
<evidence type="ECO:0000313" key="1">
    <source>
        <dbReference type="EMBL" id="ASY13844.1"/>
    </source>
</evidence>
<sequence>MLSIEVVFSRMHSLYRNLGLQILGGYSNYLVQPTNGAQFNFVADDTFLKSTSGGIANDEATFLYGICRFLQPKKILVIGNSYGVSTLFLSLVNLESDLVALDKFRVNGNAVTRELLKDMHHKTVIEGSTPEDLIAIIDRYLGGAVDFCLIDAVHTDEVQTAEFKILQRYMSAKSVIVFHDVISTDLMKSFNQLRDLDNTFDFKLATKTSSGLGLAIKGDLEPEFESYLAYFTQNLDTVSRFSLAIDTLNLSRYFPAESIKAFKIPPHPQT</sequence>
<evidence type="ECO:0000313" key="2">
    <source>
        <dbReference type="Proteomes" id="UP000217171"/>
    </source>
</evidence>
<gene>
    <name evidence="1" type="ORF">B1s21160_06020</name>
</gene>
<dbReference type="KEGG" id="nhi:B1s21160_06020"/>
<dbReference type="AlphaFoldDB" id="A0A249KAM9"/>